<dbReference type="GO" id="GO:0046872">
    <property type="term" value="F:metal ion binding"/>
    <property type="evidence" value="ECO:0007669"/>
    <property type="project" value="UniProtKB-KW"/>
</dbReference>
<dbReference type="SUPFAM" id="SSF48576">
    <property type="entry name" value="Terpenoid synthases"/>
    <property type="match status" value="1"/>
</dbReference>
<dbReference type="CDD" id="cd00685">
    <property type="entry name" value="Trans_IPPS_HT"/>
    <property type="match status" value="1"/>
</dbReference>
<evidence type="ECO:0000256" key="1">
    <source>
        <dbReference type="ARBA" id="ARBA00001946"/>
    </source>
</evidence>
<proteinExistence type="inferred from homology"/>
<keyword evidence="5" id="KW-0460">Magnesium</keyword>
<dbReference type="InterPro" id="IPR008949">
    <property type="entry name" value="Isoprenoid_synthase_dom_sf"/>
</dbReference>
<dbReference type="PANTHER" id="PTHR12001">
    <property type="entry name" value="GERANYLGERANYL PYROPHOSPHATE SYNTHASE"/>
    <property type="match status" value="1"/>
</dbReference>
<sequence length="345" mass="37187">MTSPVGEPTGGVPWETGAAVGGFDIADPQLAESVRAGMTRVERLLHEAVHSDLDFATRASLHLVEAGGKRFRPLFTLLAAEFGEPEREAVTKAAVILEMVHLATLYHDDVMDEATMRRGASSANARWDNSVAILTGDFLFAQASQLAADLGSDAVRMLARTFESLVTGQMRETVGVEGGEDLVAHYLEVIDEKTGSLIATCGRFGALFSGAPQEQINVLERVGKIVGTAFQISDDIIDIASPPDESGKTPGTDLREGVRTLPMLYELTLSDSDARLRELLSGSLTADAEVQEALRRLRDSSGLVRARQTLDTYAEQARAELARLPDCAARQGLFALVDYVVARTR</sequence>
<evidence type="ECO:0000256" key="5">
    <source>
        <dbReference type="ARBA" id="ARBA00022842"/>
    </source>
</evidence>
<dbReference type="EMBL" id="FNFM01000002">
    <property type="protein sequence ID" value="SDJ80173.1"/>
    <property type="molecule type" value="Genomic_DNA"/>
</dbReference>
<protein>
    <submittedName>
        <fullName evidence="7">Heptaprenyl diphosphate synthase</fullName>
    </submittedName>
</protein>
<evidence type="ECO:0000256" key="3">
    <source>
        <dbReference type="ARBA" id="ARBA00022679"/>
    </source>
</evidence>
<dbReference type="Proteomes" id="UP000199213">
    <property type="component" value="Unassembled WGS sequence"/>
</dbReference>
<accession>A0A1G8WPZ1</accession>
<evidence type="ECO:0000256" key="4">
    <source>
        <dbReference type="ARBA" id="ARBA00022723"/>
    </source>
</evidence>
<comment type="similarity">
    <text evidence="2 6">Belongs to the FPP/GGPP synthase family.</text>
</comment>
<dbReference type="AlphaFoldDB" id="A0A1G8WPZ1"/>
<dbReference type="InterPro" id="IPR000092">
    <property type="entry name" value="Polyprenyl_synt"/>
</dbReference>
<dbReference type="Gene3D" id="1.10.600.10">
    <property type="entry name" value="Farnesyl Diphosphate Synthase"/>
    <property type="match status" value="1"/>
</dbReference>
<dbReference type="GO" id="GO:0004659">
    <property type="term" value="F:prenyltransferase activity"/>
    <property type="evidence" value="ECO:0007669"/>
    <property type="project" value="InterPro"/>
</dbReference>
<keyword evidence="4" id="KW-0479">Metal-binding</keyword>
<organism evidence="7 8">
    <name type="scientific">Actinopolyspora mzabensis</name>
    <dbReference type="NCBI Taxonomy" id="995066"/>
    <lineage>
        <taxon>Bacteria</taxon>
        <taxon>Bacillati</taxon>
        <taxon>Actinomycetota</taxon>
        <taxon>Actinomycetes</taxon>
        <taxon>Actinopolysporales</taxon>
        <taxon>Actinopolysporaceae</taxon>
        <taxon>Actinopolyspora</taxon>
    </lineage>
</organism>
<dbReference type="PROSITE" id="PS00444">
    <property type="entry name" value="POLYPRENYL_SYNTHASE_2"/>
    <property type="match status" value="1"/>
</dbReference>
<evidence type="ECO:0000313" key="7">
    <source>
        <dbReference type="EMBL" id="SDJ80173.1"/>
    </source>
</evidence>
<comment type="cofactor">
    <cofactor evidence="1">
        <name>Mg(2+)</name>
        <dbReference type="ChEBI" id="CHEBI:18420"/>
    </cofactor>
</comment>
<evidence type="ECO:0000313" key="8">
    <source>
        <dbReference type="Proteomes" id="UP000199213"/>
    </source>
</evidence>
<dbReference type="SFLD" id="SFLDS00005">
    <property type="entry name" value="Isoprenoid_Synthase_Type_I"/>
    <property type="match status" value="1"/>
</dbReference>
<evidence type="ECO:0000256" key="2">
    <source>
        <dbReference type="ARBA" id="ARBA00006706"/>
    </source>
</evidence>
<keyword evidence="8" id="KW-1185">Reference proteome</keyword>
<reference evidence="8" key="1">
    <citation type="submission" date="2016-10" db="EMBL/GenBank/DDBJ databases">
        <authorList>
            <person name="Varghese N."/>
            <person name="Submissions S."/>
        </authorList>
    </citation>
    <scope>NUCLEOTIDE SEQUENCE [LARGE SCALE GENOMIC DNA]</scope>
    <source>
        <strain evidence="8">DSM 45460</strain>
    </source>
</reference>
<evidence type="ECO:0000256" key="6">
    <source>
        <dbReference type="RuleBase" id="RU004466"/>
    </source>
</evidence>
<dbReference type="PANTHER" id="PTHR12001:SF69">
    <property type="entry name" value="ALL TRANS-POLYPRENYL-DIPHOSPHATE SYNTHASE PDSS1"/>
    <property type="match status" value="1"/>
</dbReference>
<dbReference type="GO" id="GO:0008299">
    <property type="term" value="P:isoprenoid biosynthetic process"/>
    <property type="evidence" value="ECO:0007669"/>
    <property type="project" value="InterPro"/>
</dbReference>
<dbReference type="InterPro" id="IPR033749">
    <property type="entry name" value="Polyprenyl_synt_CS"/>
</dbReference>
<dbReference type="Pfam" id="PF00348">
    <property type="entry name" value="polyprenyl_synt"/>
    <property type="match status" value="1"/>
</dbReference>
<keyword evidence="3 6" id="KW-0808">Transferase</keyword>
<dbReference type="SFLD" id="SFLDG01017">
    <property type="entry name" value="Polyprenyl_Transferase_Like"/>
    <property type="match status" value="1"/>
</dbReference>
<gene>
    <name evidence="7" type="ORF">SAMN04487820_102159</name>
</gene>
<name>A0A1G8WPZ1_ACTMZ</name>